<dbReference type="CDD" id="cd01839">
    <property type="entry name" value="SGNH_arylesterase_like"/>
    <property type="match status" value="1"/>
</dbReference>
<feature type="domain" description="SGNH hydrolase-type esterase" evidence="1">
    <location>
        <begin position="9"/>
        <end position="197"/>
    </location>
</feature>
<dbReference type="Proteomes" id="UP001177341">
    <property type="component" value="Unassembled WGS sequence"/>
</dbReference>
<reference evidence="2" key="1">
    <citation type="submission" date="2023-07" db="EMBL/GenBank/DDBJ databases">
        <title>Genome content predicts the carbon catabolic preferences of heterotrophic bacteria.</title>
        <authorList>
            <person name="Gralka M."/>
        </authorList>
    </citation>
    <scope>NUCLEOTIDE SEQUENCE</scope>
    <source>
        <strain evidence="3">5G01</strain>
        <strain evidence="2">I2M16</strain>
    </source>
</reference>
<dbReference type="Pfam" id="PF13472">
    <property type="entry name" value="Lipase_GDSL_2"/>
    <property type="match status" value="1"/>
</dbReference>
<evidence type="ECO:0000313" key="2">
    <source>
        <dbReference type="EMBL" id="MDO6451978.1"/>
    </source>
</evidence>
<dbReference type="InterPro" id="IPR036514">
    <property type="entry name" value="SGNH_hydro_sf"/>
</dbReference>
<proteinExistence type="predicted"/>
<gene>
    <name evidence="2" type="ORF">Q4490_00240</name>
    <name evidence="3" type="ORF">Q8W30_00060</name>
</gene>
<dbReference type="RefSeq" id="WP_215151986.1">
    <property type="nucleotide sequence ID" value="NZ_JAHHDZ010000012.1"/>
</dbReference>
<dbReference type="Gene3D" id="3.40.50.1110">
    <property type="entry name" value="SGNH hydrolase"/>
    <property type="match status" value="1"/>
</dbReference>
<evidence type="ECO:0000313" key="3">
    <source>
        <dbReference type="EMBL" id="MDP2520946.1"/>
    </source>
</evidence>
<keyword evidence="2" id="KW-0378">Hydrolase</keyword>
<comment type="caution">
    <text evidence="2">The sequence shown here is derived from an EMBL/GenBank/DDBJ whole genome shotgun (WGS) entry which is preliminary data.</text>
</comment>
<protein>
    <submittedName>
        <fullName evidence="2">SGNH/GDSL hydrolase family protein</fullName>
    </submittedName>
</protein>
<evidence type="ECO:0000259" key="1">
    <source>
        <dbReference type="Pfam" id="PF13472"/>
    </source>
</evidence>
<name>A0AAW7XCN6_9GAMM</name>
<evidence type="ECO:0000313" key="4">
    <source>
        <dbReference type="Proteomes" id="UP001169862"/>
    </source>
</evidence>
<accession>A0AAW7XCN6</accession>
<dbReference type="GO" id="GO:0016788">
    <property type="term" value="F:hydrolase activity, acting on ester bonds"/>
    <property type="evidence" value="ECO:0007669"/>
    <property type="project" value="UniProtKB-ARBA"/>
</dbReference>
<dbReference type="Proteomes" id="UP001169862">
    <property type="component" value="Unassembled WGS sequence"/>
</dbReference>
<dbReference type="InterPro" id="IPR013830">
    <property type="entry name" value="SGNH_hydro"/>
</dbReference>
<dbReference type="AlphaFoldDB" id="A0AAW7XCN6"/>
<organism evidence="2 4">
    <name type="scientific">Neptunomonas phycophila</name>
    <dbReference type="NCBI Taxonomy" id="1572645"/>
    <lineage>
        <taxon>Bacteria</taxon>
        <taxon>Pseudomonadati</taxon>
        <taxon>Pseudomonadota</taxon>
        <taxon>Gammaproteobacteria</taxon>
        <taxon>Oceanospirillales</taxon>
        <taxon>Oceanospirillaceae</taxon>
        <taxon>Neptunomonas</taxon>
    </lineage>
</organism>
<sequence length="214" mass="23525">MNQILIYSDSLTWGIIPDTRERLAFNKRWPGVFENALNSSGKNVRVIENCLNGRRTTWEDPFKEGRDGSQGVAQVIEMHSPLSLVIIMLGTNDFQVTHNNTAWLSAQGTGKIIQIIRQAPVEPGMPLPEIMVVAPPPITKPTGAIADKFDGAEKRGAGLAMELENIAKVHDTYFFNAGSVTQASVKDGIHLDEDQHQVLGKAIAQAVAERIDLW</sequence>
<dbReference type="EMBL" id="JAUYVO010000001">
    <property type="protein sequence ID" value="MDP2520946.1"/>
    <property type="molecule type" value="Genomic_DNA"/>
</dbReference>
<dbReference type="EMBL" id="JAUOPG010000001">
    <property type="protein sequence ID" value="MDO6451978.1"/>
    <property type="molecule type" value="Genomic_DNA"/>
</dbReference>
<dbReference type="SUPFAM" id="SSF52266">
    <property type="entry name" value="SGNH hydrolase"/>
    <property type="match status" value="1"/>
</dbReference>
<evidence type="ECO:0000313" key="5">
    <source>
        <dbReference type="Proteomes" id="UP001177341"/>
    </source>
</evidence>
<keyword evidence="5" id="KW-1185">Reference proteome</keyword>